<feature type="transmembrane region" description="Helical" evidence="6">
    <location>
        <begin position="114"/>
        <end position="138"/>
    </location>
</feature>
<evidence type="ECO:0000256" key="5">
    <source>
        <dbReference type="ARBA" id="ARBA00023136"/>
    </source>
</evidence>
<dbReference type="InterPro" id="IPR015414">
    <property type="entry name" value="TMEM64"/>
</dbReference>
<protein>
    <recommendedName>
        <fullName evidence="6">TVP38/TMEM64 family membrane protein</fullName>
    </recommendedName>
</protein>
<evidence type="ECO:0000256" key="2">
    <source>
        <dbReference type="ARBA" id="ARBA00022475"/>
    </source>
</evidence>
<comment type="subcellular location">
    <subcellularLocation>
        <location evidence="1 6">Cell membrane</location>
        <topology evidence="1 6">Multi-pass membrane protein</topology>
    </subcellularLocation>
</comment>
<sequence length="191" mass="18829">MLLLGAAACGLALVPTHLLSLVCGWSLGVPAGAAVAVGGTTVAALVGHAAGRKLAGPAPLAWVERHRRGAAVCAAIAAAPAGRAALLVGLLRLSPVVPFAVTNTLAAVFGVRRGPLLLGTLVGLAPRVAAVVVLGAGLERLAWASPEAPWLVAAGVAATALSVLGLGWATRGALQRLVPEEAADRVGSPRI</sequence>
<dbReference type="EMBL" id="AP012338">
    <property type="protein sequence ID" value="BAM05339.1"/>
    <property type="molecule type" value="Genomic_DNA"/>
</dbReference>
<reference evidence="8 9" key="1">
    <citation type="submission" date="2012-02" db="EMBL/GenBank/DDBJ databases">
        <title>Complete genome sequence of Phycisphaera mikurensis NBRC 102666.</title>
        <authorList>
            <person name="Ankai A."/>
            <person name="Hosoyama A."/>
            <person name="Terui Y."/>
            <person name="Sekine M."/>
            <person name="Fukai R."/>
            <person name="Kato Y."/>
            <person name="Nakamura S."/>
            <person name="Yamada-Narita S."/>
            <person name="Kawakoshi A."/>
            <person name="Fukunaga Y."/>
            <person name="Yamazaki S."/>
            <person name="Fujita N."/>
        </authorList>
    </citation>
    <scope>NUCLEOTIDE SEQUENCE [LARGE SCALE GENOMIC DNA]</scope>
    <source>
        <strain evidence="9">NBRC 102666 / KCTC 22515 / FYK2301M01</strain>
    </source>
</reference>
<keyword evidence="4 6" id="KW-1133">Transmembrane helix</keyword>
<evidence type="ECO:0000256" key="4">
    <source>
        <dbReference type="ARBA" id="ARBA00022989"/>
    </source>
</evidence>
<evidence type="ECO:0000313" key="9">
    <source>
        <dbReference type="Proteomes" id="UP000007881"/>
    </source>
</evidence>
<evidence type="ECO:0000256" key="1">
    <source>
        <dbReference type="ARBA" id="ARBA00004651"/>
    </source>
</evidence>
<comment type="similarity">
    <text evidence="6">Belongs to the TVP38/TMEM64 family.</text>
</comment>
<evidence type="ECO:0000256" key="6">
    <source>
        <dbReference type="RuleBase" id="RU366058"/>
    </source>
</evidence>
<dbReference type="Proteomes" id="UP000007881">
    <property type="component" value="Chromosome"/>
</dbReference>
<comment type="caution">
    <text evidence="6">Lacks conserved residue(s) required for the propagation of feature annotation.</text>
</comment>
<keyword evidence="9" id="KW-1185">Reference proteome</keyword>
<name>I0IJA1_PHYMF</name>
<dbReference type="eggNOG" id="COG0398">
    <property type="taxonomic scope" value="Bacteria"/>
</dbReference>
<evidence type="ECO:0000256" key="3">
    <source>
        <dbReference type="ARBA" id="ARBA00022692"/>
    </source>
</evidence>
<feature type="transmembrane region" description="Helical" evidence="6">
    <location>
        <begin position="150"/>
        <end position="169"/>
    </location>
</feature>
<dbReference type="HOGENOM" id="CLU_1420296_0_0_0"/>
<organism evidence="8 9">
    <name type="scientific">Phycisphaera mikurensis (strain NBRC 102666 / KCTC 22515 / FYK2301M01)</name>
    <dbReference type="NCBI Taxonomy" id="1142394"/>
    <lineage>
        <taxon>Bacteria</taxon>
        <taxon>Pseudomonadati</taxon>
        <taxon>Planctomycetota</taxon>
        <taxon>Phycisphaerae</taxon>
        <taxon>Phycisphaerales</taxon>
        <taxon>Phycisphaeraceae</taxon>
        <taxon>Phycisphaera</taxon>
    </lineage>
</organism>
<keyword evidence="3 6" id="KW-0812">Transmembrane</keyword>
<evidence type="ECO:0000259" key="7">
    <source>
        <dbReference type="Pfam" id="PF09335"/>
    </source>
</evidence>
<dbReference type="GO" id="GO:0005886">
    <property type="term" value="C:plasma membrane"/>
    <property type="evidence" value="ECO:0007669"/>
    <property type="project" value="UniProtKB-SubCell"/>
</dbReference>
<keyword evidence="5 6" id="KW-0472">Membrane</keyword>
<dbReference type="PANTHER" id="PTHR12677:SF59">
    <property type="entry name" value="GOLGI APPARATUS MEMBRANE PROTEIN TVP38-RELATED"/>
    <property type="match status" value="1"/>
</dbReference>
<feature type="domain" description="VTT" evidence="7">
    <location>
        <begin position="14"/>
        <end position="136"/>
    </location>
</feature>
<dbReference type="AlphaFoldDB" id="I0IJA1"/>
<accession>I0IJA1</accession>
<dbReference type="KEGG" id="phm:PSMK_31800"/>
<gene>
    <name evidence="8" type="ordered locus">PSMK_31800</name>
</gene>
<dbReference type="PANTHER" id="PTHR12677">
    <property type="entry name" value="GOLGI APPARATUS MEMBRANE PROTEIN TVP38-RELATED"/>
    <property type="match status" value="1"/>
</dbReference>
<keyword evidence="2 6" id="KW-1003">Cell membrane</keyword>
<dbReference type="RefSeq" id="WP_014438542.1">
    <property type="nucleotide sequence ID" value="NC_017080.1"/>
</dbReference>
<proteinExistence type="inferred from homology"/>
<evidence type="ECO:0000313" key="8">
    <source>
        <dbReference type="EMBL" id="BAM05339.1"/>
    </source>
</evidence>
<dbReference type="InterPro" id="IPR032816">
    <property type="entry name" value="VTT_dom"/>
</dbReference>
<dbReference type="Pfam" id="PF09335">
    <property type="entry name" value="VTT_dom"/>
    <property type="match status" value="1"/>
</dbReference>